<organism evidence="1 2">
    <name type="scientific">Vermiconidia calcicola</name>
    <dbReference type="NCBI Taxonomy" id="1690605"/>
    <lineage>
        <taxon>Eukaryota</taxon>
        <taxon>Fungi</taxon>
        <taxon>Dikarya</taxon>
        <taxon>Ascomycota</taxon>
        <taxon>Pezizomycotina</taxon>
        <taxon>Dothideomycetes</taxon>
        <taxon>Dothideomycetidae</taxon>
        <taxon>Mycosphaerellales</taxon>
        <taxon>Extremaceae</taxon>
        <taxon>Vermiconidia</taxon>
    </lineage>
</organism>
<dbReference type="EMBL" id="JAUTXU010000220">
    <property type="protein sequence ID" value="KAK3697806.1"/>
    <property type="molecule type" value="Genomic_DNA"/>
</dbReference>
<keyword evidence="2" id="KW-1185">Reference proteome</keyword>
<evidence type="ECO:0000313" key="1">
    <source>
        <dbReference type="EMBL" id="KAK3697806.1"/>
    </source>
</evidence>
<gene>
    <name evidence="1" type="ORF">LTR37_017271</name>
</gene>
<dbReference type="Proteomes" id="UP001281147">
    <property type="component" value="Unassembled WGS sequence"/>
</dbReference>
<evidence type="ECO:0000313" key="2">
    <source>
        <dbReference type="Proteomes" id="UP001281147"/>
    </source>
</evidence>
<accession>A0ACC3MM10</accession>
<protein>
    <submittedName>
        <fullName evidence="1">Uncharacterized protein</fullName>
    </submittedName>
</protein>
<sequence length="465" mass="52520">MWRTDWGGLSFRYATSFLKFLSSNFIEVHSLSASHQDVQTPHDRLIAGADAASRAMATNDFNLLDMPIEMLEHISRFVTPEGILILRLTCKTLAAAAFDAFAEEYVRHLKVFVLSPARLEKLAAIVSCPHLANKVDWLILTTDPFEEVAIESVSTAAVPDESLLSGQHETYLNHRFDQLRLHGNDGLATSKLLAMLEELKKHQQLKTRQCTLGVALDRIGMDVGIPHPPNLLHDIMCTVSRAGHRVFSIRTSDMSVSLLDDLMRHPSVVPELMEAVTAFDFYLAHDNELPVERLRDLTALPRVLALVPRLDFLKLEFCADYYNDQDKDFMLHLSNDLILANDLACLQSLEFTSLRVKTFDILFEVLGRCHGTLGGIFLRDVAIVSPRNRWAEVLQSLRMFPNLSHLVFCELFLFDAWQNWAIHVRHPTEIDQGLTLKLDMDCQGEEAIDAALANVLERGIVVRPE</sequence>
<reference evidence="1" key="1">
    <citation type="submission" date="2023-07" db="EMBL/GenBank/DDBJ databases">
        <title>Black Yeasts Isolated from many extreme environments.</title>
        <authorList>
            <person name="Coleine C."/>
            <person name="Stajich J.E."/>
            <person name="Selbmann L."/>
        </authorList>
    </citation>
    <scope>NUCLEOTIDE SEQUENCE</scope>
    <source>
        <strain evidence="1">CCFEE 5714</strain>
    </source>
</reference>
<comment type="caution">
    <text evidence="1">The sequence shown here is derived from an EMBL/GenBank/DDBJ whole genome shotgun (WGS) entry which is preliminary data.</text>
</comment>
<name>A0ACC3MM10_9PEZI</name>
<proteinExistence type="predicted"/>